<protein>
    <submittedName>
        <fullName evidence="2">Uncharacterized protein</fullName>
    </submittedName>
</protein>
<proteinExistence type="predicted"/>
<accession>A0A923G5R0</accession>
<sequence>MTWATFLIFLLADAGISRIMWRRAQGSRILSGLSNLYGMLLGGIYIGVVNGEGPVVFSYDYDERFEPQFYMVMAVCVAMIVFHVWHAR</sequence>
<feature type="transmembrane region" description="Helical" evidence="1">
    <location>
        <begin position="36"/>
        <end position="57"/>
    </location>
</feature>
<reference evidence="2" key="1">
    <citation type="journal article" date="2020" name="Microorganisms">
        <title>Reliable Identification of Environmental Pseudomonas Isolates Using the rpoD Gene.</title>
        <authorList>
            <consortium name="The Broad Institute Genome Sequencing Platform"/>
            <person name="Girard L."/>
            <person name="Lood C."/>
            <person name="Rokni-Zadeh H."/>
            <person name="van Noort V."/>
            <person name="Lavigne R."/>
            <person name="De Mot R."/>
        </authorList>
    </citation>
    <scope>NUCLEOTIDE SEQUENCE</scope>
    <source>
        <strain evidence="2">BW13M1</strain>
    </source>
</reference>
<dbReference type="EMBL" id="JABWRJ010000006">
    <property type="protein sequence ID" value="MBC3445427.1"/>
    <property type="molecule type" value="Genomic_DNA"/>
</dbReference>
<reference evidence="2" key="2">
    <citation type="submission" date="2020-07" db="EMBL/GenBank/DDBJ databases">
        <authorList>
            <person name="Lood C."/>
            <person name="Girard L."/>
        </authorList>
    </citation>
    <scope>NUCLEOTIDE SEQUENCE</scope>
    <source>
        <strain evidence="2">BW13M1</strain>
    </source>
</reference>
<keyword evidence="1" id="KW-0472">Membrane</keyword>
<feature type="transmembrane region" description="Helical" evidence="1">
    <location>
        <begin position="69"/>
        <end position="87"/>
    </location>
</feature>
<name>A0A923G5R0_9PSED</name>
<evidence type="ECO:0000313" key="2">
    <source>
        <dbReference type="EMBL" id="MBC3445427.1"/>
    </source>
</evidence>
<keyword evidence="1" id="KW-0812">Transmembrane</keyword>
<comment type="caution">
    <text evidence="2">The sequence shown here is derived from an EMBL/GenBank/DDBJ whole genome shotgun (WGS) entry which is preliminary data.</text>
</comment>
<evidence type="ECO:0000256" key="1">
    <source>
        <dbReference type="SAM" id="Phobius"/>
    </source>
</evidence>
<gene>
    <name evidence="2" type="ORF">HU751_06555</name>
</gene>
<dbReference type="RefSeq" id="WP_186732521.1">
    <property type="nucleotide sequence ID" value="NZ_JABWRJ020000001.1"/>
</dbReference>
<keyword evidence="1" id="KW-1133">Transmembrane helix</keyword>
<dbReference type="AlphaFoldDB" id="A0A923G5R0"/>
<organism evidence="2">
    <name type="scientific">Pseudomonas peradeniyensis</name>
    <dbReference type="NCBI Taxonomy" id="2745488"/>
    <lineage>
        <taxon>Bacteria</taxon>
        <taxon>Pseudomonadati</taxon>
        <taxon>Pseudomonadota</taxon>
        <taxon>Gammaproteobacteria</taxon>
        <taxon>Pseudomonadales</taxon>
        <taxon>Pseudomonadaceae</taxon>
        <taxon>Pseudomonas</taxon>
    </lineage>
</organism>